<comment type="similarity">
    <text evidence="7">Belongs to the binding-protein-dependent transport system permease family.</text>
</comment>
<evidence type="ECO:0000313" key="10">
    <source>
        <dbReference type="Proteomes" id="UP000184447"/>
    </source>
</evidence>
<feature type="transmembrane region" description="Helical" evidence="7">
    <location>
        <begin position="78"/>
        <end position="97"/>
    </location>
</feature>
<dbReference type="PANTHER" id="PTHR43744">
    <property type="entry name" value="ABC TRANSPORTER PERMEASE PROTEIN MG189-RELATED-RELATED"/>
    <property type="match status" value="1"/>
</dbReference>
<dbReference type="RefSeq" id="WP_073339004.1">
    <property type="nucleotide sequence ID" value="NZ_FQXM01000016.1"/>
</dbReference>
<dbReference type="Pfam" id="PF00528">
    <property type="entry name" value="BPD_transp_1"/>
    <property type="match status" value="1"/>
</dbReference>
<reference evidence="9 10" key="1">
    <citation type="submission" date="2016-11" db="EMBL/GenBank/DDBJ databases">
        <authorList>
            <person name="Jaros S."/>
            <person name="Januszkiewicz K."/>
            <person name="Wedrychowicz H."/>
        </authorList>
    </citation>
    <scope>NUCLEOTIDE SEQUENCE [LARGE SCALE GENOMIC DNA]</scope>
    <source>
        <strain evidence="9 10">DSM 8605</strain>
    </source>
</reference>
<evidence type="ECO:0000256" key="7">
    <source>
        <dbReference type="RuleBase" id="RU363032"/>
    </source>
</evidence>
<organism evidence="9 10">
    <name type="scientific">Clostridium grantii DSM 8605</name>
    <dbReference type="NCBI Taxonomy" id="1121316"/>
    <lineage>
        <taxon>Bacteria</taxon>
        <taxon>Bacillati</taxon>
        <taxon>Bacillota</taxon>
        <taxon>Clostridia</taxon>
        <taxon>Eubacteriales</taxon>
        <taxon>Clostridiaceae</taxon>
        <taxon>Clostridium</taxon>
    </lineage>
</organism>
<dbReference type="STRING" id="1121316.SAMN02745207_02759"/>
<evidence type="ECO:0000256" key="5">
    <source>
        <dbReference type="ARBA" id="ARBA00022989"/>
    </source>
</evidence>
<dbReference type="PROSITE" id="PS50928">
    <property type="entry name" value="ABC_TM1"/>
    <property type="match status" value="1"/>
</dbReference>
<evidence type="ECO:0000313" key="9">
    <source>
        <dbReference type="EMBL" id="SHH84387.1"/>
    </source>
</evidence>
<keyword evidence="6 7" id="KW-0472">Membrane</keyword>
<dbReference type="Gene3D" id="1.10.3720.10">
    <property type="entry name" value="MetI-like"/>
    <property type="match status" value="1"/>
</dbReference>
<dbReference type="AlphaFoldDB" id="A0A1M5WA95"/>
<dbReference type="SUPFAM" id="SSF161098">
    <property type="entry name" value="MetI-like"/>
    <property type="match status" value="1"/>
</dbReference>
<sequence length="292" mass="32409">MKYESKSYKAFKVLDVVILLLIAFITLFPFIYLFSISFSSSKAVLAGGVNFYPVDFNWGAYKGILEQSNFWLGYKNTIIYTVFGTLISLFMTIICAYPLSKKNLVGSSIFLKLIVFTMFFGGGLIPTYLLIQKIGLVNTRYAILLPGAINAYNVLIMKTFFQGLPESLEEAAKIDGLNQIGVLIKIVLPLSKPIIATITLFISVGFWNDWFSSLIFLNNDKLYPVTLFLRNIIMGTTMASKSGQTMDASSAQSLPQTLQAAATMLVVLPILCVYPFVQKYFVQGVMIGSIKG</sequence>
<keyword evidence="10" id="KW-1185">Reference proteome</keyword>
<dbReference type="CDD" id="cd06261">
    <property type="entry name" value="TM_PBP2"/>
    <property type="match status" value="1"/>
</dbReference>
<feature type="transmembrane region" description="Helical" evidence="7">
    <location>
        <begin position="109"/>
        <end position="131"/>
    </location>
</feature>
<dbReference type="GO" id="GO:0005886">
    <property type="term" value="C:plasma membrane"/>
    <property type="evidence" value="ECO:0007669"/>
    <property type="project" value="UniProtKB-SubCell"/>
</dbReference>
<evidence type="ECO:0000256" key="2">
    <source>
        <dbReference type="ARBA" id="ARBA00022448"/>
    </source>
</evidence>
<dbReference type="PANTHER" id="PTHR43744:SF9">
    <property type="entry name" value="POLYGALACTURONAN_RHAMNOGALACTURONAN TRANSPORT SYSTEM PERMEASE PROTEIN YTCP"/>
    <property type="match status" value="1"/>
</dbReference>
<comment type="subcellular location">
    <subcellularLocation>
        <location evidence="1 7">Cell membrane</location>
        <topology evidence="1 7">Multi-pass membrane protein</topology>
    </subcellularLocation>
</comment>
<proteinExistence type="inferred from homology"/>
<feature type="domain" description="ABC transmembrane type-1" evidence="8">
    <location>
        <begin position="74"/>
        <end position="277"/>
    </location>
</feature>
<keyword evidence="4 7" id="KW-0812">Transmembrane</keyword>
<dbReference type="EMBL" id="FQXM01000016">
    <property type="protein sequence ID" value="SHH84387.1"/>
    <property type="molecule type" value="Genomic_DNA"/>
</dbReference>
<feature type="transmembrane region" description="Helical" evidence="7">
    <location>
        <begin position="182"/>
        <end position="207"/>
    </location>
</feature>
<name>A0A1M5WA95_9CLOT</name>
<keyword evidence="3" id="KW-1003">Cell membrane</keyword>
<keyword evidence="2 7" id="KW-0813">Transport</keyword>
<protein>
    <submittedName>
        <fullName evidence="9">Putative aldouronate transport system permease protein</fullName>
    </submittedName>
</protein>
<evidence type="ECO:0000256" key="4">
    <source>
        <dbReference type="ARBA" id="ARBA00022692"/>
    </source>
</evidence>
<dbReference type="InterPro" id="IPR035906">
    <property type="entry name" value="MetI-like_sf"/>
</dbReference>
<dbReference type="GO" id="GO:0055085">
    <property type="term" value="P:transmembrane transport"/>
    <property type="evidence" value="ECO:0007669"/>
    <property type="project" value="InterPro"/>
</dbReference>
<feature type="transmembrane region" description="Helical" evidence="7">
    <location>
        <begin position="258"/>
        <end position="277"/>
    </location>
</feature>
<gene>
    <name evidence="9" type="ORF">SAMN02745207_02759</name>
</gene>
<evidence type="ECO:0000256" key="1">
    <source>
        <dbReference type="ARBA" id="ARBA00004651"/>
    </source>
</evidence>
<keyword evidence="5 7" id="KW-1133">Transmembrane helix</keyword>
<dbReference type="InterPro" id="IPR000515">
    <property type="entry name" value="MetI-like"/>
</dbReference>
<evidence type="ECO:0000256" key="3">
    <source>
        <dbReference type="ARBA" id="ARBA00022475"/>
    </source>
</evidence>
<dbReference type="OrthoDB" id="157184at2"/>
<feature type="transmembrane region" description="Helical" evidence="7">
    <location>
        <begin position="12"/>
        <end position="34"/>
    </location>
</feature>
<dbReference type="Proteomes" id="UP000184447">
    <property type="component" value="Unassembled WGS sequence"/>
</dbReference>
<accession>A0A1M5WA95</accession>
<evidence type="ECO:0000259" key="8">
    <source>
        <dbReference type="PROSITE" id="PS50928"/>
    </source>
</evidence>
<evidence type="ECO:0000256" key="6">
    <source>
        <dbReference type="ARBA" id="ARBA00023136"/>
    </source>
</evidence>